<dbReference type="AlphaFoldDB" id="A0A1G7JTP2"/>
<feature type="domain" description="FecR protein" evidence="3">
    <location>
        <begin position="100"/>
        <end position="192"/>
    </location>
</feature>
<dbReference type="EMBL" id="LT629690">
    <property type="protein sequence ID" value="SDF28164.1"/>
    <property type="molecule type" value="Genomic_DNA"/>
</dbReference>
<keyword evidence="5" id="KW-1185">Reference proteome</keyword>
<dbReference type="PANTHER" id="PTHR38731">
    <property type="entry name" value="LIPL45-RELATED LIPOPROTEIN-RELATED"/>
    <property type="match status" value="1"/>
</dbReference>
<protein>
    <submittedName>
        <fullName evidence="4">FecR family protein</fullName>
    </submittedName>
</protein>
<dbReference type="Pfam" id="PF20245">
    <property type="entry name" value="DUF6600"/>
    <property type="match status" value="1"/>
</dbReference>
<accession>A0A1G7JTP2</accession>
<dbReference type="OrthoDB" id="128474at2"/>
<gene>
    <name evidence="4" type="ORF">SAMN05444167_1941</name>
</gene>
<dbReference type="InterPro" id="IPR006860">
    <property type="entry name" value="FecR"/>
</dbReference>
<feature type="signal peptide" evidence="2">
    <location>
        <begin position="1"/>
        <end position="23"/>
    </location>
</feature>
<dbReference type="RefSeq" id="WP_083344955.1">
    <property type="nucleotide sequence ID" value="NZ_LT629690.1"/>
</dbReference>
<evidence type="ECO:0000259" key="3">
    <source>
        <dbReference type="Pfam" id="PF04773"/>
    </source>
</evidence>
<evidence type="ECO:0000256" key="2">
    <source>
        <dbReference type="SAM" id="SignalP"/>
    </source>
</evidence>
<feature type="compositionally biased region" description="Gly residues" evidence="1">
    <location>
        <begin position="530"/>
        <end position="568"/>
    </location>
</feature>
<feature type="region of interest" description="Disordered" evidence="1">
    <location>
        <begin position="530"/>
        <end position="594"/>
    </location>
</feature>
<evidence type="ECO:0000313" key="5">
    <source>
        <dbReference type="Proteomes" id="UP000182427"/>
    </source>
</evidence>
<dbReference type="Proteomes" id="UP000182427">
    <property type="component" value="Chromosome I"/>
</dbReference>
<evidence type="ECO:0000256" key="1">
    <source>
        <dbReference type="SAM" id="MobiDB-lite"/>
    </source>
</evidence>
<evidence type="ECO:0000313" key="4">
    <source>
        <dbReference type="EMBL" id="SDF28164.1"/>
    </source>
</evidence>
<reference evidence="4 5" key="1">
    <citation type="submission" date="2016-10" db="EMBL/GenBank/DDBJ databases">
        <authorList>
            <person name="de Groot N.N."/>
        </authorList>
    </citation>
    <scope>NUCLEOTIDE SEQUENCE [LARGE SCALE GENOMIC DNA]</scope>
    <source>
        <strain evidence="4 5">GAS232</strain>
    </source>
</reference>
<feature type="chain" id="PRO_5009241624" evidence="2">
    <location>
        <begin position="24"/>
        <end position="594"/>
    </location>
</feature>
<sequence>MNRMIALLTVTLGVALYSTASQAQTPAVPAPSAPANTDALRVDANNAQSNENPDAANSIRIVRLSQATGKVEMDRNVERGFEAAFNNLPITQGARLMTLEGSAEVEFEDGTTLRLIPQTEVDFTQLGRTATGATISSMNVLRGTVYVSLNKTKGNTFDLTSGDGVIKPRPGAHLRLEVKDPESRLSVISGSVDFTNTAGTHEVGKMKSLIFNTNTHAPADLIAGIEDASFDEWDEQQTEYHQRYFHGNALAGSGSSYGLADLNYYGAFSDVDGCGRIWRPYFVSAAWDPYSSGIWALYPGSGYSWVSPYPWGWAPFHYGSWLQCGGGWGWQPGGNWYGLGGRNPYWGRDGRHHFINQIHVHPTPPHPRPVPGQTSSLIAVNAKRLTFSQVDRATNSFNFRNDSAGLGIPRGEFGKLNKLSETAAKTGSSNVPVLFTPVNRTDVSPVSHSNLAAHDARVPGARNGEAGFFNRPTNQTQTMHNTYAERGGSSVHSAGGPINGGSYNSSPHTSAYSGSGVGYSNGPHPSAYSGGGGGYSGGPRPSGGGYSGGPVAGPRGGGGGYSGGGGGAPHVSAPMPASAPAPSAAPSSAPSGHR</sequence>
<name>A0A1G7JTP2_9BACT</name>
<organism evidence="4 5">
    <name type="scientific">Terriglobus roseus</name>
    <dbReference type="NCBI Taxonomy" id="392734"/>
    <lineage>
        <taxon>Bacteria</taxon>
        <taxon>Pseudomonadati</taxon>
        <taxon>Acidobacteriota</taxon>
        <taxon>Terriglobia</taxon>
        <taxon>Terriglobales</taxon>
        <taxon>Acidobacteriaceae</taxon>
        <taxon>Terriglobus</taxon>
    </lineage>
</organism>
<dbReference type="Gene3D" id="2.60.120.1440">
    <property type="match status" value="1"/>
</dbReference>
<feature type="compositionally biased region" description="Low complexity" evidence="1">
    <location>
        <begin position="569"/>
        <end position="594"/>
    </location>
</feature>
<keyword evidence="2" id="KW-0732">Signal</keyword>
<dbReference type="InterPro" id="IPR046535">
    <property type="entry name" value="DUF6600"/>
</dbReference>
<feature type="region of interest" description="Disordered" evidence="1">
    <location>
        <begin position="485"/>
        <end position="507"/>
    </location>
</feature>
<dbReference type="Pfam" id="PF04773">
    <property type="entry name" value="FecR"/>
    <property type="match status" value="1"/>
</dbReference>
<proteinExistence type="predicted"/>